<feature type="non-terminal residue" evidence="2">
    <location>
        <position position="64"/>
    </location>
</feature>
<reference evidence="2" key="1">
    <citation type="journal article" date="2004" name="Mamm. Genome">
        <title>A physical map of large segments of pig chromosome 7q11-q14: comparative analysis with human chromosome 6p21.</title>
        <authorList>
            <person name="Barbosa A."/>
            <person name="Demeure O."/>
            <person name="Urien C."/>
            <person name="Milan D."/>
            <person name="Chardon P."/>
            <person name="Renard C."/>
        </authorList>
    </citation>
    <scope>NUCLEOTIDE SEQUENCE</scope>
</reference>
<dbReference type="EMBL" id="AJ629182">
    <property type="protein sequence ID" value="CAF32803.1"/>
    <property type="molecule type" value="Genomic_DNA"/>
</dbReference>
<proteinExistence type="predicted"/>
<dbReference type="AlphaFoldDB" id="Q700R3"/>
<protein>
    <submittedName>
        <fullName evidence="2">Peroxisome proliferative activated receptor delta</fullName>
    </submittedName>
</protein>
<evidence type="ECO:0000313" key="2">
    <source>
        <dbReference type="EMBL" id="CAF32803.1"/>
    </source>
</evidence>
<feature type="compositionally biased region" description="Pro residues" evidence="1">
    <location>
        <begin position="55"/>
        <end position="64"/>
    </location>
</feature>
<name>Q700R3_PIG</name>
<feature type="region of interest" description="Disordered" evidence="1">
    <location>
        <begin position="33"/>
        <end position="64"/>
    </location>
</feature>
<feature type="compositionally biased region" description="Basic and acidic residues" evidence="1">
    <location>
        <begin position="38"/>
        <end position="54"/>
    </location>
</feature>
<organism evidence="2">
    <name type="scientific">Sus scrofa</name>
    <name type="common">Pig</name>
    <dbReference type="NCBI Taxonomy" id="9823"/>
    <lineage>
        <taxon>Eukaryota</taxon>
        <taxon>Metazoa</taxon>
        <taxon>Chordata</taxon>
        <taxon>Craniata</taxon>
        <taxon>Vertebrata</taxon>
        <taxon>Euteleostomi</taxon>
        <taxon>Mammalia</taxon>
        <taxon>Eutheria</taxon>
        <taxon>Laurasiatheria</taxon>
        <taxon>Artiodactyla</taxon>
        <taxon>Suina</taxon>
        <taxon>Suidae</taxon>
        <taxon>Sus</taxon>
    </lineage>
</organism>
<evidence type="ECO:0000256" key="1">
    <source>
        <dbReference type="SAM" id="MobiDB-lite"/>
    </source>
</evidence>
<feature type="non-terminal residue" evidence="2">
    <location>
        <position position="1"/>
    </location>
</feature>
<gene>
    <name evidence="2" type="primary">PPARD</name>
</gene>
<sequence>HRDIVAGREGPGVEAAGEWPAALQGDQRARLLPLPVHHGGDGARADRVRQEHPQLRPPLPQRPV</sequence>
<keyword evidence="2" id="KW-0675">Receptor</keyword>
<accession>Q700R3</accession>